<gene>
    <name evidence="2" type="ORF">ACAM_0348</name>
</gene>
<dbReference type="Gene3D" id="3.40.50.11700">
    <property type="match status" value="1"/>
</dbReference>
<sequence length="231" mass="24522">MAGRVFAFTLGFHENFAIRTLSSYSADAADSIVAFTYKPVSGAVKTAFHNLASIAARIGVGDHRLVGLDPGDGLAGMAASMLRHVGDYLKLGAYTRVVFDVTGGPKMLSLSAFIAAMLLSGIRSVEITVQSETAQEYFEKVAGAPFAMFRVSLGREKAAILRYVAEKPGSKPAAIAADMGLSPKTVYNKAGELRRLGLLYRRGRGGGLFPTSWGNLIAAYLELAEYFGGGQ</sequence>
<dbReference type="Proteomes" id="UP000016887">
    <property type="component" value="Chromosome"/>
</dbReference>
<dbReference type="InterPro" id="IPR010163">
    <property type="entry name" value="Csa3"/>
</dbReference>
<keyword evidence="3" id="KW-1185">Reference proteome</keyword>
<dbReference type="InterPro" id="IPR036390">
    <property type="entry name" value="WH_DNA-bd_sf"/>
</dbReference>
<dbReference type="InterPro" id="IPR036388">
    <property type="entry name" value="WH-like_DNA-bd_sf"/>
</dbReference>
<evidence type="ECO:0000259" key="1">
    <source>
        <dbReference type="Pfam" id="PF22662"/>
    </source>
</evidence>
<proteinExistence type="predicted"/>
<dbReference type="NCBIfam" id="TIGR01884">
    <property type="entry name" value="cas_HTH"/>
    <property type="match status" value="1"/>
</dbReference>
<dbReference type="Pfam" id="PF22662">
    <property type="entry name" value="Csa3_N"/>
    <property type="match status" value="1"/>
</dbReference>
<evidence type="ECO:0000313" key="3">
    <source>
        <dbReference type="Proteomes" id="UP000016887"/>
    </source>
</evidence>
<feature type="domain" description="Csa3 N-terminal" evidence="1">
    <location>
        <begin position="5"/>
        <end position="127"/>
    </location>
</feature>
<name>U3T8G2_9CREN</name>
<dbReference type="OrthoDB" id="45303at2157"/>
<dbReference type="Gene3D" id="1.10.10.10">
    <property type="entry name" value="Winged helix-like DNA-binding domain superfamily/Winged helix DNA-binding domain"/>
    <property type="match status" value="1"/>
</dbReference>
<evidence type="ECO:0000313" key="2">
    <source>
        <dbReference type="EMBL" id="BAN89817.1"/>
    </source>
</evidence>
<organism evidence="2 3">
    <name type="scientific">Aeropyrum camini SY1 = JCM 12091</name>
    <dbReference type="NCBI Taxonomy" id="1198449"/>
    <lineage>
        <taxon>Archaea</taxon>
        <taxon>Thermoproteota</taxon>
        <taxon>Thermoprotei</taxon>
        <taxon>Desulfurococcales</taxon>
        <taxon>Desulfurococcaceae</taxon>
        <taxon>Aeropyrum</taxon>
    </lineage>
</organism>
<dbReference type="eggNOG" id="arCOG01446">
    <property type="taxonomic scope" value="Archaea"/>
</dbReference>
<dbReference type="RefSeq" id="WP_022541094.1">
    <property type="nucleotide sequence ID" value="NC_022521.1"/>
</dbReference>
<reference evidence="2 3" key="1">
    <citation type="journal article" date="2013" name="Appl. Environ. Microbiol.">
        <title>Variation of the Virus-Related Elements within Syntenic Genomes of the Hyperthermophilic Archaeon Aeropyrum.</title>
        <authorList>
            <person name="Daifuku T."/>
            <person name="Yoshida T."/>
            <person name="Kitamura T."/>
            <person name="Kawaichi S."/>
            <person name="Inoue T."/>
            <person name="Nomura K."/>
            <person name="Yoshida Y."/>
            <person name="Kuno S."/>
            <person name="Sako Y."/>
        </authorList>
    </citation>
    <scope>NUCLEOTIDE SEQUENCE [LARGE SCALE GENOMIC DNA]</scope>
    <source>
        <strain evidence="2 3">SY1</strain>
    </source>
</reference>
<dbReference type="InterPro" id="IPR054588">
    <property type="entry name" value="Csa3_N"/>
</dbReference>
<dbReference type="SUPFAM" id="SSF46785">
    <property type="entry name" value="Winged helix' DNA-binding domain"/>
    <property type="match status" value="1"/>
</dbReference>
<dbReference type="STRING" id="1198449.ACAM_0348"/>
<accession>U3T8G2</accession>
<dbReference type="AlphaFoldDB" id="U3T8G2"/>
<dbReference type="GeneID" id="17109842"/>
<dbReference type="EMBL" id="AP012489">
    <property type="protein sequence ID" value="BAN89817.1"/>
    <property type="molecule type" value="Genomic_DNA"/>
</dbReference>
<dbReference type="KEGG" id="acj:ACAM_0348"/>
<protein>
    <submittedName>
        <fullName evidence="2">Predicted transcriptional regulator</fullName>
    </submittedName>
</protein>